<evidence type="ECO:0000313" key="2">
    <source>
        <dbReference type="Proteomes" id="UP000675968"/>
    </source>
</evidence>
<reference evidence="1" key="1">
    <citation type="submission" date="2021-03" db="EMBL/GenBank/DDBJ databases">
        <authorList>
            <person name="Jaffe A."/>
        </authorList>
    </citation>
    <scope>NUCLEOTIDE SEQUENCE</scope>
    <source>
        <strain evidence="1">RIFCSPLOWO2_01_FULL_AR10_48_17</strain>
    </source>
</reference>
<reference evidence="1" key="2">
    <citation type="submission" date="2021-05" db="EMBL/GenBank/DDBJ databases">
        <title>Protein family content uncovers lineage relationships and bacterial pathway maintenance mechanisms in DPANN archaea.</title>
        <authorList>
            <person name="Castelle C.J."/>
            <person name="Meheust R."/>
            <person name="Jaffe A.L."/>
            <person name="Seitz K."/>
            <person name="Gong X."/>
            <person name="Baker B.J."/>
            <person name="Banfield J.F."/>
        </authorList>
    </citation>
    <scope>NUCLEOTIDE SEQUENCE</scope>
    <source>
        <strain evidence="1">RIFCSPLOWO2_01_FULL_AR10_48_17</strain>
    </source>
</reference>
<accession>A0A8T4L362</accession>
<gene>
    <name evidence="1" type="ORF">J4215_00265</name>
</gene>
<name>A0A8T4L362_9ARCH</name>
<dbReference type="EMBL" id="JAGVWC010000004">
    <property type="protein sequence ID" value="MBS3060997.1"/>
    <property type="molecule type" value="Genomic_DNA"/>
</dbReference>
<comment type="caution">
    <text evidence="1">The sequence shown here is derived from an EMBL/GenBank/DDBJ whole genome shotgun (WGS) entry which is preliminary data.</text>
</comment>
<sequence length="119" mass="13760">MTLDIRTKQTPFRVSLSRKDQSELFVSIQNKGEQPEKASLVLETGRGLGLDQSGLKHYHEYRMNEILPGKTKEIYVRLYPVPQSVIGENPFRLTLNEHYDGFDLVKRKITLDESVLIQK</sequence>
<organism evidence="1 2">
    <name type="scientific">Candidatus Iainarchaeum sp</name>
    <dbReference type="NCBI Taxonomy" id="3101447"/>
    <lineage>
        <taxon>Archaea</taxon>
        <taxon>Candidatus Iainarchaeota</taxon>
        <taxon>Candidatus Iainarchaeia</taxon>
        <taxon>Candidatus Iainarchaeales</taxon>
        <taxon>Candidatus Iainarchaeaceae</taxon>
        <taxon>Candidatus Iainarchaeum</taxon>
    </lineage>
</organism>
<dbReference type="Proteomes" id="UP000675968">
    <property type="component" value="Unassembled WGS sequence"/>
</dbReference>
<dbReference type="AlphaFoldDB" id="A0A8T4L362"/>
<evidence type="ECO:0000313" key="1">
    <source>
        <dbReference type="EMBL" id="MBS3060997.1"/>
    </source>
</evidence>
<proteinExistence type="predicted"/>
<protein>
    <submittedName>
        <fullName evidence="1">Uncharacterized protein</fullName>
    </submittedName>
</protein>